<keyword evidence="11" id="KW-0137">Centromere</keyword>
<keyword evidence="7" id="KW-0995">Kinetochore</keyword>
<evidence type="ECO:0000256" key="8">
    <source>
        <dbReference type="ARBA" id="ARBA00023054"/>
    </source>
</evidence>
<evidence type="ECO:0000256" key="2">
    <source>
        <dbReference type="ARBA" id="ARBA00004629"/>
    </source>
</evidence>
<keyword evidence="5" id="KW-0132">Cell division</keyword>
<evidence type="ECO:0008006" key="17">
    <source>
        <dbReference type="Google" id="ProtNLM"/>
    </source>
</evidence>
<dbReference type="InterPro" id="IPR005549">
    <property type="entry name" value="Kinetochore_Nuf2_N"/>
</dbReference>
<evidence type="ECO:0000256" key="12">
    <source>
        <dbReference type="SAM" id="Coils"/>
    </source>
</evidence>
<protein>
    <recommendedName>
        <fullName evidence="17">Kinetochore protein Nuf2</fullName>
    </recommendedName>
</protein>
<evidence type="ECO:0000256" key="5">
    <source>
        <dbReference type="ARBA" id="ARBA00022618"/>
    </source>
</evidence>
<dbReference type="Proteomes" id="UP001355207">
    <property type="component" value="Chromosome 10"/>
</dbReference>
<sequence>MSQQNRKPPSQQQILPGFPMLGLPELMECLSALGIPAQMEDLQKPNPGTTQGIYAGLIEALMGAPMESIEAPKKALLGMMEYKEMYNDALQFTMFFRHVRDLANLCGITNFSLADLTRPEASRFKTVLSGIMNFAKFRDERAQFQSQLQAKLQEQADKTVSLRQKIDHVENQISEITARNAADRPQSEQAQKRNDGLRTELLELRSQQIKLSGEVEELKKERQALMDQAAHNGQLNLQIQQQISSTKSRLVQSPERIKKQINEMTYLLTTEKTKLSSYQIKSRDLSNRLDVINNLENDLKNLIELQKTIEFSKQNLDLKIKKNQELKSKKEFILIELNQLKSKFDQLNIQNNLQQDKLDRLNVQYNENQENYSKRIEELKTEYRIRHQERGGWQKQRDVLLNEQKDLENDMSNFISLHDSEINELLQEYWTMRRQAEDYMNTMTIKLGLVVKAQ</sequence>
<feature type="domain" description="Nuf2 DHR10-like" evidence="14">
    <location>
        <begin position="268"/>
        <end position="380"/>
    </location>
</feature>
<keyword evidence="16" id="KW-1185">Reference proteome</keyword>
<evidence type="ECO:0000256" key="9">
    <source>
        <dbReference type="ARBA" id="ARBA00023242"/>
    </source>
</evidence>
<evidence type="ECO:0000256" key="10">
    <source>
        <dbReference type="ARBA" id="ARBA00023306"/>
    </source>
</evidence>
<keyword evidence="4" id="KW-0158">Chromosome</keyword>
<dbReference type="PANTHER" id="PTHR21650:SF2">
    <property type="entry name" value="KINETOCHORE PROTEIN NUF2"/>
    <property type="match status" value="1"/>
</dbReference>
<comment type="similarity">
    <text evidence="3">Belongs to the NUF2 family.</text>
</comment>
<dbReference type="GO" id="GO:0051301">
    <property type="term" value="P:cell division"/>
    <property type="evidence" value="ECO:0007669"/>
    <property type="project" value="UniProtKB-KW"/>
</dbReference>
<comment type="subcellular location">
    <subcellularLocation>
        <location evidence="2">Chromosome</location>
        <location evidence="2">Centromere</location>
        <location evidence="2">Kinetochore</location>
    </subcellularLocation>
    <subcellularLocation>
        <location evidence="1">Nucleus</location>
    </subcellularLocation>
</comment>
<evidence type="ECO:0000256" key="4">
    <source>
        <dbReference type="ARBA" id="ARBA00022454"/>
    </source>
</evidence>
<dbReference type="GO" id="GO:0051383">
    <property type="term" value="P:kinetochore organization"/>
    <property type="evidence" value="ECO:0007669"/>
    <property type="project" value="TreeGrafter"/>
</dbReference>
<dbReference type="InterPro" id="IPR041112">
    <property type="entry name" value="Nuf2_DHR10-like"/>
</dbReference>
<proteinExistence type="inferred from homology"/>
<evidence type="ECO:0000256" key="3">
    <source>
        <dbReference type="ARBA" id="ARBA00005498"/>
    </source>
</evidence>
<dbReference type="Pfam" id="PF18595">
    <property type="entry name" value="Nuf2_DHR10-like"/>
    <property type="match status" value="1"/>
</dbReference>
<name>A0AAX4K682_9TREE</name>
<dbReference type="GO" id="GO:0031262">
    <property type="term" value="C:Ndc80 complex"/>
    <property type="evidence" value="ECO:0007669"/>
    <property type="project" value="InterPro"/>
</dbReference>
<dbReference type="GO" id="GO:0005634">
    <property type="term" value="C:nucleus"/>
    <property type="evidence" value="ECO:0007669"/>
    <property type="project" value="UniProtKB-SubCell"/>
</dbReference>
<dbReference type="Pfam" id="PF03800">
    <property type="entry name" value="Nuf2"/>
    <property type="match status" value="1"/>
</dbReference>
<dbReference type="PANTHER" id="PTHR21650">
    <property type="entry name" value="MEMBRALIN/KINETOCHORE PROTEIN NUF2"/>
    <property type="match status" value="1"/>
</dbReference>
<evidence type="ECO:0000256" key="7">
    <source>
        <dbReference type="ARBA" id="ARBA00022838"/>
    </source>
</evidence>
<feature type="domain" description="Kinetochore protein Nuf2 N-terminal" evidence="13">
    <location>
        <begin position="18"/>
        <end position="151"/>
    </location>
</feature>
<keyword evidence="9" id="KW-0539">Nucleus</keyword>
<organism evidence="15 16">
    <name type="scientific">Kwoniella dendrophila CBS 6074</name>
    <dbReference type="NCBI Taxonomy" id="1295534"/>
    <lineage>
        <taxon>Eukaryota</taxon>
        <taxon>Fungi</taxon>
        <taxon>Dikarya</taxon>
        <taxon>Basidiomycota</taxon>
        <taxon>Agaricomycotina</taxon>
        <taxon>Tremellomycetes</taxon>
        <taxon>Tremellales</taxon>
        <taxon>Cryptococcaceae</taxon>
        <taxon>Kwoniella</taxon>
    </lineage>
</organism>
<dbReference type="GO" id="GO:0051315">
    <property type="term" value="P:attachment of mitotic spindle microtubules to kinetochore"/>
    <property type="evidence" value="ECO:0007669"/>
    <property type="project" value="TreeGrafter"/>
</dbReference>
<keyword evidence="6" id="KW-0498">Mitosis</keyword>
<dbReference type="GeneID" id="91097886"/>
<dbReference type="AlphaFoldDB" id="A0AAX4K682"/>
<dbReference type="GO" id="GO:0044877">
    <property type="term" value="F:protein-containing complex binding"/>
    <property type="evidence" value="ECO:0007669"/>
    <property type="project" value="TreeGrafter"/>
</dbReference>
<feature type="coiled-coil region" evidence="12">
    <location>
        <begin position="152"/>
        <end position="228"/>
    </location>
</feature>
<dbReference type="EMBL" id="CP144107">
    <property type="protein sequence ID" value="WWC92263.1"/>
    <property type="molecule type" value="Genomic_DNA"/>
</dbReference>
<evidence type="ECO:0000256" key="6">
    <source>
        <dbReference type="ARBA" id="ARBA00022776"/>
    </source>
</evidence>
<dbReference type="Gene3D" id="1.10.418.60">
    <property type="entry name" value="Ncd80 complex, Nuf2 subunit"/>
    <property type="match status" value="1"/>
</dbReference>
<keyword evidence="8 12" id="KW-0175">Coiled coil</keyword>
<dbReference type="GO" id="GO:0045132">
    <property type="term" value="P:meiotic chromosome segregation"/>
    <property type="evidence" value="ECO:0007669"/>
    <property type="project" value="TreeGrafter"/>
</dbReference>
<evidence type="ECO:0000313" key="15">
    <source>
        <dbReference type="EMBL" id="WWC92263.1"/>
    </source>
</evidence>
<keyword evidence="10" id="KW-0131">Cell cycle</keyword>
<reference evidence="15 16" key="1">
    <citation type="submission" date="2024-01" db="EMBL/GenBank/DDBJ databases">
        <title>Comparative genomics of Cryptococcus and Kwoniella reveals pathogenesis evolution and contrasting modes of karyotype evolution via chromosome fusion or intercentromeric recombination.</title>
        <authorList>
            <person name="Coelho M.A."/>
            <person name="David-Palma M."/>
            <person name="Shea T."/>
            <person name="Bowers K."/>
            <person name="McGinley-Smith S."/>
            <person name="Mohammad A.W."/>
            <person name="Gnirke A."/>
            <person name="Yurkov A.M."/>
            <person name="Nowrousian M."/>
            <person name="Sun S."/>
            <person name="Cuomo C.A."/>
            <person name="Heitman J."/>
        </authorList>
    </citation>
    <scope>NUCLEOTIDE SEQUENCE [LARGE SCALE GENOMIC DNA]</scope>
    <source>
        <strain evidence="15 16">CBS 6074</strain>
    </source>
</reference>
<evidence type="ECO:0000313" key="16">
    <source>
        <dbReference type="Proteomes" id="UP001355207"/>
    </source>
</evidence>
<dbReference type="InterPro" id="IPR038275">
    <property type="entry name" value="Nuf2_N_sf"/>
</dbReference>
<dbReference type="GO" id="GO:0007052">
    <property type="term" value="P:mitotic spindle organization"/>
    <property type="evidence" value="ECO:0007669"/>
    <property type="project" value="TreeGrafter"/>
</dbReference>
<gene>
    <name evidence="15" type="ORF">L201_007217</name>
</gene>
<dbReference type="RefSeq" id="XP_066079025.1">
    <property type="nucleotide sequence ID" value="XM_066222928.1"/>
</dbReference>
<accession>A0AAX4K682</accession>
<evidence type="ECO:0000259" key="14">
    <source>
        <dbReference type="Pfam" id="PF18595"/>
    </source>
</evidence>
<evidence type="ECO:0000259" key="13">
    <source>
        <dbReference type="Pfam" id="PF03800"/>
    </source>
</evidence>
<feature type="coiled-coil region" evidence="12">
    <location>
        <begin position="285"/>
        <end position="382"/>
    </location>
</feature>
<evidence type="ECO:0000256" key="1">
    <source>
        <dbReference type="ARBA" id="ARBA00004123"/>
    </source>
</evidence>
<evidence type="ECO:0000256" key="11">
    <source>
        <dbReference type="ARBA" id="ARBA00023328"/>
    </source>
</evidence>